<evidence type="ECO:0000256" key="4">
    <source>
        <dbReference type="ARBA" id="ARBA00022989"/>
    </source>
</evidence>
<keyword evidence="4 6" id="KW-1133">Transmembrane helix</keyword>
<gene>
    <name evidence="7" type="ORF">K3F53_16360</name>
    <name evidence="8" type="ORF">SAMN04489735_102737</name>
</gene>
<accession>A0A1G8CR27</accession>
<keyword evidence="2" id="KW-1003">Cell membrane</keyword>
<dbReference type="Pfam" id="PF02588">
    <property type="entry name" value="YitT_membrane"/>
    <property type="match status" value="1"/>
</dbReference>
<dbReference type="InterPro" id="IPR051461">
    <property type="entry name" value="UPF0750_membrane"/>
</dbReference>
<comment type="subcellular location">
    <subcellularLocation>
        <location evidence="1">Cell membrane</location>
        <topology evidence="1">Multi-pass membrane protein</topology>
    </subcellularLocation>
</comment>
<dbReference type="InterPro" id="IPR003740">
    <property type="entry name" value="YitT"/>
</dbReference>
<feature type="transmembrane region" description="Helical" evidence="6">
    <location>
        <begin position="174"/>
        <end position="195"/>
    </location>
</feature>
<feature type="transmembrane region" description="Helical" evidence="6">
    <location>
        <begin position="147"/>
        <end position="168"/>
    </location>
</feature>
<evidence type="ECO:0000313" key="9">
    <source>
        <dbReference type="Proteomes" id="UP000198956"/>
    </source>
</evidence>
<evidence type="ECO:0000256" key="5">
    <source>
        <dbReference type="ARBA" id="ARBA00023136"/>
    </source>
</evidence>
<feature type="transmembrane region" description="Helical" evidence="6">
    <location>
        <begin position="9"/>
        <end position="26"/>
    </location>
</feature>
<keyword evidence="3 6" id="KW-0812">Transmembrane</keyword>
<evidence type="ECO:0000256" key="6">
    <source>
        <dbReference type="SAM" id="Phobius"/>
    </source>
</evidence>
<dbReference type="OrthoDB" id="2865957at2"/>
<evidence type="ECO:0000313" key="10">
    <source>
        <dbReference type="Proteomes" id="UP000826616"/>
    </source>
</evidence>
<dbReference type="PANTHER" id="PTHR33545">
    <property type="entry name" value="UPF0750 MEMBRANE PROTEIN YITT-RELATED"/>
    <property type="match status" value="1"/>
</dbReference>
<proteinExistence type="predicted"/>
<feature type="transmembrane region" description="Helical" evidence="6">
    <location>
        <begin position="46"/>
        <end position="69"/>
    </location>
</feature>
<dbReference type="EMBL" id="FNDE01000027">
    <property type="protein sequence ID" value="SDH47935.1"/>
    <property type="molecule type" value="Genomic_DNA"/>
</dbReference>
<evidence type="ECO:0000313" key="8">
    <source>
        <dbReference type="EMBL" id="SDH47935.1"/>
    </source>
</evidence>
<protein>
    <submittedName>
        <fullName evidence="8">Uncharacterized 5xTM membrane BCR, YitT family COG1284</fullName>
    </submittedName>
    <submittedName>
        <fullName evidence="7">YitT family protein</fullName>
    </submittedName>
</protein>
<keyword evidence="10" id="KW-1185">Reference proteome</keyword>
<evidence type="ECO:0000313" key="7">
    <source>
        <dbReference type="EMBL" id="QYY42401.1"/>
    </source>
</evidence>
<feature type="transmembrane region" description="Helical" evidence="6">
    <location>
        <begin position="81"/>
        <end position="101"/>
    </location>
</feature>
<reference evidence="7 10" key="2">
    <citation type="submission" date="2021-08" db="EMBL/GenBank/DDBJ databases">
        <title>Complete genome sequence of the strain Aneurinibacillus thermoaerophilus CCM 8960.</title>
        <authorList>
            <person name="Musilova J."/>
            <person name="Kourilova X."/>
            <person name="Pernicova I."/>
            <person name="Bezdicek M."/>
            <person name="Lengerova M."/>
            <person name="Obruca S."/>
            <person name="Sedlar K."/>
        </authorList>
    </citation>
    <scope>NUCLEOTIDE SEQUENCE [LARGE SCALE GENOMIC DNA]</scope>
    <source>
        <strain evidence="7 10">CCM 8960</strain>
    </source>
</reference>
<feature type="transmembrane region" description="Helical" evidence="6">
    <location>
        <begin position="107"/>
        <end position="126"/>
    </location>
</feature>
<reference evidence="8 9" key="1">
    <citation type="submission" date="2016-10" db="EMBL/GenBank/DDBJ databases">
        <authorList>
            <person name="de Groot N.N."/>
        </authorList>
    </citation>
    <scope>NUCLEOTIDE SEQUENCE [LARGE SCALE GENOMIC DNA]</scope>
    <source>
        <strain evidence="8 9">L 420-91</strain>
    </source>
</reference>
<dbReference type="GO" id="GO:0005886">
    <property type="term" value="C:plasma membrane"/>
    <property type="evidence" value="ECO:0007669"/>
    <property type="project" value="UniProtKB-SubCell"/>
</dbReference>
<dbReference type="RefSeq" id="WP_057897602.1">
    <property type="nucleotide sequence ID" value="NZ_CP080764.1"/>
</dbReference>
<dbReference type="Proteomes" id="UP000826616">
    <property type="component" value="Chromosome"/>
</dbReference>
<evidence type="ECO:0000256" key="3">
    <source>
        <dbReference type="ARBA" id="ARBA00022692"/>
    </source>
</evidence>
<dbReference type="Proteomes" id="UP000198956">
    <property type="component" value="Unassembled WGS sequence"/>
</dbReference>
<evidence type="ECO:0000256" key="1">
    <source>
        <dbReference type="ARBA" id="ARBA00004651"/>
    </source>
</evidence>
<dbReference type="GeneID" id="97142955"/>
<sequence>MRKQSIRSVLMILLGTFILAFGYYHINFQNNLLEGGFVGLSLLLKYVFDFSPAITILLFDLPFFILILFKKSPQFILKTALGTFAFSLFYELCELYSPLIFDFSHMMVLASVLSGIITGYGAGLVLRYGGTTGGEDLLCLFISKGTGISIGTVFLILDLIVLGLSSFFLPLDKLFYTILAVIVAGKVITWTVHFGEEKEGEQQLSEQMI</sequence>
<name>A0A1G8CR27_ANETH</name>
<dbReference type="PANTHER" id="PTHR33545:SF10">
    <property type="entry name" value="UPF0750 MEMBRANE PROTEIN YPJC"/>
    <property type="match status" value="1"/>
</dbReference>
<organism evidence="8 9">
    <name type="scientific">Aneurinibacillus thermoaerophilus</name>
    <dbReference type="NCBI Taxonomy" id="143495"/>
    <lineage>
        <taxon>Bacteria</taxon>
        <taxon>Bacillati</taxon>
        <taxon>Bacillota</taxon>
        <taxon>Bacilli</taxon>
        <taxon>Bacillales</taxon>
        <taxon>Paenibacillaceae</taxon>
        <taxon>Aneurinibacillus group</taxon>
        <taxon>Aneurinibacillus</taxon>
    </lineage>
</organism>
<keyword evidence="5 6" id="KW-0472">Membrane</keyword>
<dbReference type="AlphaFoldDB" id="A0A1G8CR27"/>
<dbReference type="EMBL" id="CP080764">
    <property type="protein sequence ID" value="QYY42401.1"/>
    <property type="molecule type" value="Genomic_DNA"/>
</dbReference>
<evidence type="ECO:0000256" key="2">
    <source>
        <dbReference type="ARBA" id="ARBA00022475"/>
    </source>
</evidence>